<dbReference type="Proteomes" id="UP000242592">
    <property type="component" value="Unassembled WGS sequence"/>
</dbReference>
<gene>
    <name evidence="1" type="ORF">SAMN02745199_0389</name>
</gene>
<organism evidence="1 2">
    <name type="scientific">Thermosipho atlanticus DSM 15807</name>
    <dbReference type="NCBI Taxonomy" id="1123380"/>
    <lineage>
        <taxon>Bacteria</taxon>
        <taxon>Thermotogati</taxon>
        <taxon>Thermotogota</taxon>
        <taxon>Thermotogae</taxon>
        <taxon>Thermotogales</taxon>
        <taxon>Fervidobacteriaceae</taxon>
        <taxon>Thermosipho</taxon>
    </lineage>
</organism>
<evidence type="ECO:0000313" key="1">
    <source>
        <dbReference type="EMBL" id="SHH22417.1"/>
    </source>
</evidence>
<dbReference type="EMBL" id="FQXN01000001">
    <property type="protein sequence ID" value="SHH22417.1"/>
    <property type="molecule type" value="Genomic_DNA"/>
</dbReference>
<name>A0A1M5R7T8_9BACT</name>
<accession>A0A1M5R7T8</accession>
<keyword evidence="2" id="KW-1185">Reference proteome</keyword>
<dbReference type="AlphaFoldDB" id="A0A1M5R7T8"/>
<sequence>MLDFKKLKNTLNQIAEKYQCKIWVCQKIGRRISYIEGLKAGKEYYLPPEILWENENYVIFGENVNTKDIEFNQLLNEVIKIVRNYK</sequence>
<proteinExistence type="predicted"/>
<evidence type="ECO:0000313" key="2">
    <source>
        <dbReference type="Proteomes" id="UP000242592"/>
    </source>
</evidence>
<dbReference type="RefSeq" id="WP_073071548.1">
    <property type="nucleotide sequence ID" value="NZ_FQXN01000001.1"/>
</dbReference>
<protein>
    <submittedName>
        <fullName evidence="1">Uncharacterized protein</fullName>
    </submittedName>
</protein>
<reference evidence="2" key="1">
    <citation type="submission" date="2016-11" db="EMBL/GenBank/DDBJ databases">
        <authorList>
            <person name="Varghese N."/>
            <person name="Submissions S."/>
        </authorList>
    </citation>
    <scope>NUCLEOTIDE SEQUENCE [LARGE SCALE GENOMIC DNA]</scope>
    <source>
        <strain evidence="2">DSM 15807</strain>
    </source>
</reference>
<dbReference type="STRING" id="1123380.SAMN02745199_0389"/>